<proteinExistence type="predicted"/>
<organism evidence="1 2">
    <name type="scientific">Tanacetum coccineum</name>
    <dbReference type="NCBI Taxonomy" id="301880"/>
    <lineage>
        <taxon>Eukaryota</taxon>
        <taxon>Viridiplantae</taxon>
        <taxon>Streptophyta</taxon>
        <taxon>Embryophyta</taxon>
        <taxon>Tracheophyta</taxon>
        <taxon>Spermatophyta</taxon>
        <taxon>Magnoliopsida</taxon>
        <taxon>eudicotyledons</taxon>
        <taxon>Gunneridae</taxon>
        <taxon>Pentapetalae</taxon>
        <taxon>asterids</taxon>
        <taxon>campanulids</taxon>
        <taxon>Asterales</taxon>
        <taxon>Asteraceae</taxon>
        <taxon>Asteroideae</taxon>
        <taxon>Anthemideae</taxon>
        <taxon>Anthemidinae</taxon>
        <taxon>Tanacetum</taxon>
    </lineage>
</organism>
<sequence length="115" mass="12757">MIHPHRTMELNLSSRLCMHYYECVGIISPKDSAKDSPAGRVDEDRNRTIVEASRTMLIFSIKAPMFIWADAVIPSMYSSGIFFSLKVDSKVPPQGIASTPHLLEIISSGLEYGLA</sequence>
<protein>
    <submittedName>
        <fullName evidence="1">Uncharacterized protein</fullName>
    </submittedName>
</protein>
<reference evidence="1" key="1">
    <citation type="journal article" date="2022" name="Int. J. Mol. Sci.">
        <title>Draft Genome of Tanacetum Coccineum: Genomic Comparison of Closely Related Tanacetum-Family Plants.</title>
        <authorList>
            <person name="Yamashiro T."/>
            <person name="Shiraishi A."/>
            <person name="Nakayama K."/>
            <person name="Satake H."/>
        </authorList>
    </citation>
    <scope>NUCLEOTIDE SEQUENCE</scope>
</reference>
<reference evidence="1" key="2">
    <citation type="submission" date="2022-01" db="EMBL/GenBank/DDBJ databases">
        <authorList>
            <person name="Yamashiro T."/>
            <person name="Shiraishi A."/>
            <person name="Satake H."/>
            <person name="Nakayama K."/>
        </authorList>
    </citation>
    <scope>NUCLEOTIDE SEQUENCE</scope>
</reference>
<dbReference type="Proteomes" id="UP001151760">
    <property type="component" value="Unassembled WGS sequence"/>
</dbReference>
<evidence type="ECO:0000313" key="2">
    <source>
        <dbReference type="Proteomes" id="UP001151760"/>
    </source>
</evidence>
<dbReference type="EMBL" id="BQNB010014239">
    <property type="protein sequence ID" value="GJT25778.1"/>
    <property type="molecule type" value="Genomic_DNA"/>
</dbReference>
<keyword evidence="2" id="KW-1185">Reference proteome</keyword>
<gene>
    <name evidence="1" type="ORF">Tco_0895715</name>
</gene>
<accession>A0ABQ5CGH6</accession>
<evidence type="ECO:0000313" key="1">
    <source>
        <dbReference type="EMBL" id="GJT25778.1"/>
    </source>
</evidence>
<name>A0ABQ5CGH6_9ASTR</name>
<comment type="caution">
    <text evidence="1">The sequence shown here is derived from an EMBL/GenBank/DDBJ whole genome shotgun (WGS) entry which is preliminary data.</text>
</comment>